<dbReference type="PROSITE" id="PS50191">
    <property type="entry name" value="CRAL_TRIO"/>
    <property type="match status" value="1"/>
</dbReference>
<dbReference type="Gene3D" id="1.10.8.20">
    <property type="entry name" value="N-terminal domain of phosphatidylinositol transfer protein sec14p"/>
    <property type="match status" value="1"/>
</dbReference>
<dbReference type="VEuPathDB" id="VectorBase:MDOA002397"/>
<dbReference type="EnsemblMetazoa" id="MDOA002397-RA">
    <property type="protein sequence ID" value="MDOA002397-PA"/>
    <property type="gene ID" value="MDOA002397"/>
</dbReference>
<feature type="domain" description="CRAL-TRIO" evidence="1">
    <location>
        <begin position="121"/>
        <end position="249"/>
    </location>
</feature>
<dbReference type="VEuPathDB" id="VectorBase:MDOMA2_007007"/>
<dbReference type="Gene3D" id="3.40.525.10">
    <property type="entry name" value="CRAL-TRIO lipid binding domain"/>
    <property type="match status" value="1"/>
</dbReference>
<proteinExistence type="predicted"/>
<gene>
    <name evidence="2" type="primary">101900979</name>
</gene>
<dbReference type="GO" id="GO:1902936">
    <property type="term" value="F:phosphatidylinositol bisphosphate binding"/>
    <property type="evidence" value="ECO:0007669"/>
    <property type="project" value="TreeGrafter"/>
</dbReference>
<dbReference type="InterPro" id="IPR001251">
    <property type="entry name" value="CRAL-TRIO_dom"/>
</dbReference>
<dbReference type="InterPro" id="IPR036865">
    <property type="entry name" value="CRAL-TRIO_dom_sf"/>
</dbReference>
<dbReference type="SMART" id="SM00516">
    <property type="entry name" value="SEC14"/>
    <property type="match status" value="1"/>
</dbReference>
<dbReference type="InterPro" id="IPR036273">
    <property type="entry name" value="CRAL/TRIO_N_dom_sf"/>
</dbReference>
<sequence length="285" mass="33433">MSKINLQQIAIEEVGEVPSKVPGCLEDLKCWLTKQSHFRCRLDDEFLLQFLRGCRYDVEKVKRKLQNFYTFKTLCPDYFGTVNVNRHKFRQMHDIGSICILPKPLSEVGPRIVFYRYLYSLEFMEEAIEVCLATLETLIVSDPHACICGVVYIFDMSDITMNHILAYTPDVLKKLSIFYEKVIPFQTKGFYFMNVPEFAENFFNLYLPSLSEELRESVFVCGQNITHITDKIPLKYLPKEYGGENGCLRDLLKEFHTVWNKHSEYFLENHKFGIKADLRWQVVSP</sequence>
<accession>A0A1I8M8S5</accession>
<dbReference type="PRINTS" id="PR00180">
    <property type="entry name" value="CRETINALDHBP"/>
</dbReference>
<dbReference type="PANTHER" id="PTHR10174:SF216">
    <property type="entry name" value="CRAL-TRIO DOMAIN-CONTAINING PROTEIN-RELATED"/>
    <property type="match status" value="1"/>
</dbReference>
<dbReference type="PANTHER" id="PTHR10174">
    <property type="entry name" value="ALPHA-TOCOPHEROL TRANSFER PROTEIN-RELATED"/>
    <property type="match status" value="1"/>
</dbReference>
<evidence type="ECO:0000259" key="1">
    <source>
        <dbReference type="PROSITE" id="PS50191"/>
    </source>
</evidence>
<organism evidence="2">
    <name type="scientific">Musca domestica</name>
    <name type="common">House fly</name>
    <dbReference type="NCBI Taxonomy" id="7370"/>
    <lineage>
        <taxon>Eukaryota</taxon>
        <taxon>Metazoa</taxon>
        <taxon>Ecdysozoa</taxon>
        <taxon>Arthropoda</taxon>
        <taxon>Hexapoda</taxon>
        <taxon>Insecta</taxon>
        <taxon>Pterygota</taxon>
        <taxon>Neoptera</taxon>
        <taxon>Endopterygota</taxon>
        <taxon>Diptera</taxon>
        <taxon>Brachycera</taxon>
        <taxon>Muscomorpha</taxon>
        <taxon>Muscoidea</taxon>
        <taxon>Muscidae</taxon>
        <taxon>Musca</taxon>
    </lineage>
</organism>
<dbReference type="SUPFAM" id="SSF46938">
    <property type="entry name" value="CRAL/TRIO N-terminal domain"/>
    <property type="match status" value="1"/>
</dbReference>
<dbReference type="eggNOG" id="KOG1471">
    <property type="taxonomic scope" value="Eukaryota"/>
</dbReference>
<dbReference type="Pfam" id="PF00650">
    <property type="entry name" value="CRAL_TRIO"/>
    <property type="match status" value="1"/>
</dbReference>
<name>A0A1I8M8S5_MUSDO</name>
<protein>
    <recommendedName>
        <fullName evidence="1">CRAL-TRIO domain-containing protein</fullName>
    </recommendedName>
</protein>
<dbReference type="CDD" id="cd00170">
    <property type="entry name" value="SEC14"/>
    <property type="match status" value="1"/>
</dbReference>
<dbReference type="AlphaFoldDB" id="A0A1I8M8S5"/>
<dbReference type="SUPFAM" id="SSF52087">
    <property type="entry name" value="CRAL/TRIO domain"/>
    <property type="match status" value="1"/>
</dbReference>
<dbReference type="InterPro" id="IPR011074">
    <property type="entry name" value="CRAL/TRIO_N_dom"/>
</dbReference>
<dbReference type="Gene3D" id="1.20.5.1200">
    <property type="entry name" value="Alpha-tocopherol transfer"/>
    <property type="match status" value="1"/>
</dbReference>
<dbReference type="GO" id="GO:0016020">
    <property type="term" value="C:membrane"/>
    <property type="evidence" value="ECO:0007669"/>
    <property type="project" value="TreeGrafter"/>
</dbReference>
<dbReference type="SMART" id="SM01100">
    <property type="entry name" value="CRAL_TRIO_N"/>
    <property type="match status" value="1"/>
</dbReference>
<reference evidence="2" key="1">
    <citation type="submission" date="2020-05" db="UniProtKB">
        <authorList>
            <consortium name="EnsemblMetazoa"/>
        </authorList>
    </citation>
    <scope>IDENTIFICATION</scope>
    <source>
        <strain evidence="2">Aabys</strain>
    </source>
</reference>
<evidence type="ECO:0000313" key="2">
    <source>
        <dbReference type="EnsemblMetazoa" id="MDOA002397-PA"/>
    </source>
</evidence>